<dbReference type="SUPFAM" id="SSF53649">
    <property type="entry name" value="Alkaline phosphatase-like"/>
    <property type="match status" value="1"/>
</dbReference>
<keyword evidence="2" id="KW-0378">Hydrolase</keyword>
<comment type="caution">
    <text evidence="2">The sequence shown here is derived from an EMBL/GenBank/DDBJ whole genome shotgun (WGS) entry which is preliminary data.</text>
</comment>
<dbReference type="GO" id="GO:0015024">
    <property type="term" value="F:glucuronate-2-sulfatase activity"/>
    <property type="evidence" value="ECO:0007669"/>
    <property type="project" value="TreeGrafter"/>
</dbReference>
<evidence type="ECO:0000313" key="2">
    <source>
        <dbReference type="EMBL" id="MBK6008091.1"/>
    </source>
</evidence>
<dbReference type="InterPro" id="IPR019546">
    <property type="entry name" value="TAT_signal_bac_arc"/>
</dbReference>
<dbReference type="PANTHER" id="PTHR46615:SF1">
    <property type="entry name" value="ARYLSULFATASE K"/>
    <property type="match status" value="1"/>
</dbReference>
<dbReference type="Pfam" id="PF00884">
    <property type="entry name" value="Sulfatase"/>
    <property type="match status" value="1"/>
</dbReference>
<dbReference type="NCBIfam" id="TIGR01409">
    <property type="entry name" value="TAT_signal_seq"/>
    <property type="match status" value="1"/>
</dbReference>
<dbReference type="InterPro" id="IPR000917">
    <property type="entry name" value="Sulfatase_N"/>
</dbReference>
<dbReference type="GO" id="GO:0004065">
    <property type="term" value="F:arylsulfatase activity"/>
    <property type="evidence" value="ECO:0007669"/>
    <property type="project" value="TreeGrafter"/>
</dbReference>
<evidence type="ECO:0000259" key="1">
    <source>
        <dbReference type="Pfam" id="PF00884"/>
    </source>
</evidence>
<dbReference type="Gene3D" id="3.40.720.10">
    <property type="entry name" value="Alkaline Phosphatase, subunit A"/>
    <property type="match status" value="1"/>
</dbReference>
<keyword evidence="3" id="KW-1185">Reference proteome</keyword>
<feature type="domain" description="Sulfatase N-terminal" evidence="1">
    <location>
        <begin position="44"/>
        <end position="404"/>
    </location>
</feature>
<sequence>MDHDLNPPGALSRRQFLRAAGSGALALGADSALPQPAGPAGPYNILFILVDQQRYFRPGELPADYRLPAQEGLLARGTLFVNHRIASCVCTSSRSVLYTGRHIQHTRMFDNTNFPWIESMSTDIPTVGDMLRDAGYYSAYKGKWHLTKEFETVNKLGSPTKIFTAEMEQYGFSDYVGIGDIIAHTRGGYAHDGVIAAMGVSWLRSKGRELAAAGKPWFLAVNLVNPHDVMFYDTDAPGTEVRDRRGITHVARDPVDPLYARQWDFTLPASYAQPLAAPGRPPAHADFLRSHDALVGEIPNEEPRWRRRHNYYLNCMRDVDRNIAAVLSELEAAGLADRTIVILTSDHGDMDGAHRLHAKGAVAYREQNNVPLLIAHPAHPGGGQCRAVTSHLDIAPTLVALTGIAQDQRAAIVKGLPGHDLSGLLAAPGQAGADAVRPGALFCYNMLAYLDGDYMAKAVAHLQAGGRPDQLKAAGIRPDLMKRGAVRSVFDGRYTFARYFAPRQHNRPGTLEALYRFNDVELYDLQADPAEMDNLAAGSRHRDLVAAMNDKLNRLVDTEVGEDRGQMLPGGIEAGWEVSQETMAGA</sequence>
<protein>
    <submittedName>
        <fullName evidence="2">Sulfatase-like hydrolase/transferase</fullName>
    </submittedName>
</protein>
<dbReference type="PROSITE" id="PS51318">
    <property type="entry name" value="TAT"/>
    <property type="match status" value="1"/>
</dbReference>
<gene>
    <name evidence="2" type="ORF">JJB11_18470</name>
</gene>
<reference evidence="2" key="2">
    <citation type="submission" date="2021-01" db="EMBL/GenBank/DDBJ databases">
        <authorList>
            <person name="Kang M."/>
        </authorList>
    </citation>
    <scope>NUCLEOTIDE SEQUENCE</scope>
    <source>
        <strain evidence="2">KACC 17527</strain>
    </source>
</reference>
<dbReference type="EMBL" id="JAEPWM010000008">
    <property type="protein sequence ID" value="MBK6008091.1"/>
    <property type="molecule type" value="Genomic_DNA"/>
</dbReference>
<dbReference type="InterPro" id="IPR017850">
    <property type="entry name" value="Alkaline_phosphatase_core_sf"/>
</dbReference>
<proteinExistence type="predicted"/>
<dbReference type="PANTHER" id="PTHR46615">
    <property type="entry name" value="ARYLSULFATASE K"/>
    <property type="match status" value="1"/>
</dbReference>
<dbReference type="RefSeq" id="WP_201174798.1">
    <property type="nucleotide sequence ID" value="NZ_JAEPWM010000008.1"/>
</dbReference>
<dbReference type="InterPro" id="IPR006311">
    <property type="entry name" value="TAT_signal"/>
</dbReference>
<dbReference type="Proteomes" id="UP000630528">
    <property type="component" value="Unassembled WGS sequence"/>
</dbReference>
<dbReference type="AlphaFoldDB" id="A0A934WNV7"/>
<dbReference type="InterPro" id="IPR051849">
    <property type="entry name" value="GAG-degrading_sulfatase"/>
</dbReference>
<organism evidence="2 3">
    <name type="scientific">Ramlibacter ginsenosidimutans</name>
    <dbReference type="NCBI Taxonomy" id="502333"/>
    <lineage>
        <taxon>Bacteria</taxon>
        <taxon>Pseudomonadati</taxon>
        <taxon>Pseudomonadota</taxon>
        <taxon>Betaproteobacteria</taxon>
        <taxon>Burkholderiales</taxon>
        <taxon>Comamonadaceae</taxon>
        <taxon>Ramlibacter</taxon>
    </lineage>
</organism>
<reference evidence="2" key="1">
    <citation type="journal article" date="2012" name="J. Microbiol. Biotechnol.">
        <title>Ramlibacter ginsenosidimutans sp. nov., with ginsenoside-converting activity.</title>
        <authorList>
            <person name="Wang L."/>
            <person name="An D.S."/>
            <person name="Kim S.G."/>
            <person name="Jin F.X."/>
            <person name="Kim S.C."/>
            <person name="Lee S.T."/>
            <person name="Im W.T."/>
        </authorList>
    </citation>
    <scope>NUCLEOTIDE SEQUENCE</scope>
    <source>
        <strain evidence="2">KACC 17527</strain>
    </source>
</reference>
<evidence type="ECO:0000313" key="3">
    <source>
        <dbReference type="Proteomes" id="UP000630528"/>
    </source>
</evidence>
<accession>A0A934WNV7</accession>
<dbReference type="CDD" id="cd16035">
    <property type="entry name" value="sulfatase_like"/>
    <property type="match status" value="1"/>
</dbReference>
<name>A0A934WNV7_9BURK</name>